<protein>
    <recommendedName>
        <fullName evidence="4">CopC domain-containing protein</fullName>
    </recommendedName>
</protein>
<dbReference type="EMBL" id="JBHUKR010000001">
    <property type="protein sequence ID" value="MFD2414716.1"/>
    <property type="molecule type" value="Genomic_DNA"/>
</dbReference>
<dbReference type="RefSeq" id="WP_378259855.1">
    <property type="nucleotide sequence ID" value="NZ_JBHUKR010000001.1"/>
</dbReference>
<keyword evidence="1" id="KW-1133">Transmembrane helix</keyword>
<gene>
    <name evidence="2" type="ORF">ACFSXZ_00025</name>
</gene>
<name>A0ABW5FL61_9PSEU</name>
<reference evidence="3" key="1">
    <citation type="journal article" date="2019" name="Int. J. Syst. Evol. Microbiol.">
        <title>The Global Catalogue of Microorganisms (GCM) 10K type strain sequencing project: providing services to taxonomists for standard genome sequencing and annotation.</title>
        <authorList>
            <consortium name="The Broad Institute Genomics Platform"/>
            <consortium name="The Broad Institute Genome Sequencing Center for Infectious Disease"/>
            <person name="Wu L."/>
            <person name="Ma J."/>
        </authorList>
    </citation>
    <scope>NUCLEOTIDE SEQUENCE [LARGE SCALE GENOMIC DNA]</scope>
    <source>
        <strain evidence="3">CGMCC 4.7645</strain>
    </source>
</reference>
<keyword evidence="1" id="KW-0812">Transmembrane</keyword>
<dbReference type="Proteomes" id="UP001597417">
    <property type="component" value="Unassembled WGS sequence"/>
</dbReference>
<comment type="caution">
    <text evidence="2">The sequence shown here is derived from an EMBL/GenBank/DDBJ whole genome shotgun (WGS) entry which is preliminary data.</text>
</comment>
<evidence type="ECO:0000313" key="2">
    <source>
        <dbReference type="EMBL" id="MFD2414716.1"/>
    </source>
</evidence>
<evidence type="ECO:0008006" key="4">
    <source>
        <dbReference type="Google" id="ProtNLM"/>
    </source>
</evidence>
<keyword evidence="3" id="KW-1185">Reference proteome</keyword>
<sequence>MIGKRRWPYLTGAAVVLAAVVVFLLVQPGQPDLVPVTPVTTGAPTIAGQLTMAQSGPTETARVTISADRPVTLRALTVKVRDEAGIYHDFPAQENVGLATTPRELVFNRARLDAGVYTYYLAYQLDADWVSLPPWQTIAVG</sequence>
<accession>A0ABW5FL61</accession>
<evidence type="ECO:0000313" key="3">
    <source>
        <dbReference type="Proteomes" id="UP001597417"/>
    </source>
</evidence>
<keyword evidence="1" id="KW-0472">Membrane</keyword>
<organism evidence="2 3">
    <name type="scientific">Amycolatopsis pigmentata</name>
    <dbReference type="NCBI Taxonomy" id="450801"/>
    <lineage>
        <taxon>Bacteria</taxon>
        <taxon>Bacillati</taxon>
        <taxon>Actinomycetota</taxon>
        <taxon>Actinomycetes</taxon>
        <taxon>Pseudonocardiales</taxon>
        <taxon>Pseudonocardiaceae</taxon>
        <taxon>Amycolatopsis</taxon>
    </lineage>
</organism>
<proteinExistence type="predicted"/>
<evidence type="ECO:0000256" key="1">
    <source>
        <dbReference type="SAM" id="Phobius"/>
    </source>
</evidence>
<feature type="transmembrane region" description="Helical" evidence="1">
    <location>
        <begin position="7"/>
        <end position="26"/>
    </location>
</feature>